<dbReference type="SMART" id="SM00082">
    <property type="entry name" value="LRRCT"/>
    <property type="match status" value="1"/>
</dbReference>
<evidence type="ECO:0000256" key="6">
    <source>
        <dbReference type="ARBA" id="ARBA00022692"/>
    </source>
</evidence>
<comment type="similarity">
    <text evidence="2">Belongs to the Toll-like receptor family.</text>
</comment>
<dbReference type="SMART" id="SM00369">
    <property type="entry name" value="LRR_TYP"/>
    <property type="match status" value="9"/>
</dbReference>
<evidence type="ECO:0000313" key="18">
    <source>
        <dbReference type="Proteomes" id="UP001266305"/>
    </source>
</evidence>
<dbReference type="Pfam" id="PF13855">
    <property type="entry name" value="LRR_8"/>
    <property type="match status" value="2"/>
</dbReference>
<keyword evidence="10 15" id="KW-1133">Transmembrane helix</keyword>
<keyword evidence="11 15" id="KW-0472">Membrane</keyword>
<evidence type="ECO:0000256" key="10">
    <source>
        <dbReference type="ARBA" id="ARBA00022989"/>
    </source>
</evidence>
<keyword evidence="8" id="KW-0677">Repeat</keyword>
<gene>
    <name evidence="17" type="ORF">P7K49_004831</name>
</gene>
<keyword evidence="13" id="KW-0325">Glycoprotein</keyword>
<evidence type="ECO:0000256" key="14">
    <source>
        <dbReference type="ARBA" id="ARBA00023198"/>
    </source>
</evidence>
<evidence type="ECO:0000256" key="12">
    <source>
        <dbReference type="ARBA" id="ARBA00023170"/>
    </source>
</evidence>
<keyword evidence="3" id="KW-1003">Cell membrane</keyword>
<keyword evidence="14" id="KW-0395">Inflammatory response</keyword>
<evidence type="ECO:0000256" key="1">
    <source>
        <dbReference type="ARBA" id="ARBA00004251"/>
    </source>
</evidence>
<dbReference type="InterPro" id="IPR001611">
    <property type="entry name" value="Leu-rich_rpt"/>
</dbReference>
<keyword evidence="9" id="KW-0391">Immunity</keyword>
<sequence length="766" mass="85798">MSRNCSISDGGMINEEGLEVSVPDSSCMGGWLLHVSSADEKSEKEEKAGFIGNGHVEIRETAMAMVICLEKATEACGPGGHDWQASESMTTLGRRMREFAVLMFRVVPKSLRFGTSSLQIQRSKMNSYFKIARPQKEANKTYNCENLGLSEIPDTLPNTTEFLEFGFNFLPTLHNRTFKRLMNLTFLDLTRCQINWIHEYTFQSHHQLSTLVLTGNPLIFMAETSLNGPKSLKHLFLIQTGISNLEFIPVHNLENLESLYLGSNHISSIKFPKDFPAWNLKVLDFQNNAIHYLSREDIRSLEQATNLSLNFNGNDIKGIELGAFDSTVFQSLNFGGTSDLSVIFNGLQNSTTQSLWLGVFDDTDDKDISSAMLKGLCEMSVESLNLQKHHFSDFSSTTFQCFTQIQELDLTATHLEGLPSGIKGLNLLKKLVLSVNHFDQLCQINAANFPSLIHLHIRGNVRKLNLGVGCLEKLGNLQTLDLSHNDIEASDCCSLQLRNLSHLQTLNLSYNEPLGLQSQAFKECPQLELLDLAFTRLHINGPQSPFQNLYFLQVLNLTYCFLDTSNQHLLAGLPALRHLSLKGNHFQDGTILKTNLLQTVGSLEILILSSCGLLSIDRQAFYSLENISHVDLSHNSLTCDSIDSLGHLKGIYLNLAANSINIISSHLLPILSQQSTINLSHNPLDCTCSNIHFLTWYKENLHKLEGSEETMCANPPPLRGVKLSDVKLSCGITAMGIFFLISFLLLFTILLFFAVKYLLRWKYQHL</sequence>
<keyword evidence="7" id="KW-0732">Signal</keyword>
<evidence type="ECO:0000256" key="3">
    <source>
        <dbReference type="ARBA" id="ARBA00022475"/>
    </source>
</evidence>
<dbReference type="PROSITE" id="PS51450">
    <property type="entry name" value="LRR"/>
    <property type="match status" value="1"/>
</dbReference>
<evidence type="ECO:0000256" key="7">
    <source>
        <dbReference type="ARBA" id="ARBA00022729"/>
    </source>
</evidence>
<keyword evidence="4" id="KW-0399">Innate immunity</keyword>
<comment type="caution">
    <text evidence="17">The sequence shown here is derived from an EMBL/GenBank/DDBJ whole genome shotgun (WGS) entry which is preliminary data.</text>
</comment>
<keyword evidence="18" id="KW-1185">Reference proteome</keyword>
<dbReference type="Pfam" id="PF18831">
    <property type="entry name" value="LRR_11"/>
    <property type="match status" value="1"/>
</dbReference>
<dbReference type="InterPro" id="IPR003591">
    <property type="entry name" value="Leu-rich_rpt_typical-subtyp"/>
</dbReference>
<evidence type="ECO:0000259" key="16">
    <source>
        <dbReference type="SMART" id="SM00082"/>
    </source>
</evidence>
<dbReference type="PANTHER" id="PTHR24365:SF521">
    <property type="entry name" value="TOLL-LIKE RECEPTOR 4"/>
    <property type="match status" value="1"/>
</dbReference>
<keyword evidence="12" id="KW-0675">Receptor</keyword>
<keyword evidence="5" id="KW-0433">Leucine-rich repeat</keyword>
<dbReference type="InterPro" id="IPR032675">
    <property type="entry name" value="LRR_dom_sf"/>
</dbReference>
<dbReference type="InterPro" id="IPR000483">
    <property type="entry name" value="Cys-rich_flank_reg_C"/>
</dbReference>
<feature type="transmembrane region" description="Helical" evidence="15">
    <location>
        <begin position="732"/>
        <end position="759"/>
    </location>
</feature>
<dbReference type="SUPFAM" id="SSF52058">
    <property type="entry name" value="L domain-like"/>
    <property type="match status" value="2"/>
</dbReference>
<evidence type="ECO:0000256" key="8">
    <source>
        <dbReference type="ARBA" id="ARBA00022737"/>
    </source>
</evidence>
<evidence type="ECO:0000256" key="4">
    <source>
        <dbReference type="ARBA" id="ARBA00022588"/>
    </source>
</evidence>
<evidence type="ECO:0000256" key="5">
    <source>
        <dbReference type="ARBA" id="ARBA00022614"/>
    </source>
</evidence>
<comment type="subcellular location">
    <subcellularLocation>
        <location evidence="1">Cell membrane</location>
        <topology evidence="1">Single-pass type I membrane protein</topology>
    </subcellularLocation>
</comment>
<accession>A0ABQ9W8K6</accession>
<keyword evidence="6 15" id="KW-0812">Transmembrane</keyword>
<evidence type="ECO:0000256" key="9">
    <source>
        <dbReference type="ARBA" id="ARBA00022859"/>
    </source>
</evidence>
<dbReference type="Proteomes" id="UP001266305">
    <property type="component" value="Unassembled WGS sequence"/>
</dbReference>
<evidence type="ECO:0000256" key="15">
    <source>
        <dbReference type="SAM" id="Phobius"/>
    </source>
</evidence>
<reference evidence="17 18" key="1">
    <citation type="submission" date="2023-05" db="EMBL/GenBank/DDBJ databases">
        <title>B98-5 Cell Line De Novo Hybrid Assembly: An Optical Mapping Approach.</title>
        <authorList>
            <person name="Kananen K."/>
            <person name="Auerbach J.A."/>
            <person name="Kautto E."/>
            <person name="Blachly J.S."/>
        </authorList>
    </citation>
    <scope>NUCLEOTIDE SEQUENCE [LARGE SCALE GENOMIC DNA]</scope>
    <source>
        <strain evidence="17">B95-8</strain>
        <tissue evidence="17">Cell line</tissue>
    </source>
</reference>
<protein>
    <recommendedName>
        <fullName evidence="16">LRRCT domain-containing protein</fullName>
    </recommendedName>
</protein>
<dbReference type="PANTHER" id="PTHR24365">
    <property type="entry name" value="TOLL-LIKE RECEPTOR"/>
    <property type="match status" value="1"/>
</dbReference>
<evidence type="ECO:0000256" key="11">
    <source>
        <dbReference type="ARBA" id="ARBA00023136"/>
    </source>
</evidence>
<name>A0ABQ9W8K6_SAGOE</name>
<dbReference type="Gene3D" id="3.80.10.10">
    <property type="entry name" value="Ribonuclease Inhibitor"/>
    <property type="match status" value="1"/>
</dbReference>
<feature type="domain" description="LRRCT" evidence="16">
    <location>
        <begin position="682"/>
        <end position="731"/>
    </location>
</feature>
<dbReference type="Pfam" id="PF00560">
    <property type="entry name" value="LRR_1"/>
    <property type="match status" value="1"/>
</dbReference>
<organism evidence="17 18">
    <name type="scientific">Saguinus oedipus</name>
    <name type="common">Cotton-top tamarin</name>
    <name type="synonym">Oedipomidas oedipus</name>
    <dbReference type="NCBI Taxonomy" id="9490"/>
    <lineage>
        <taxon>Eukaryota</taxon>
        <taxon>Metazoa</taxon>
        <taxon>Chordata</taxon>
        <taxon>Craniata</taxon>
        <taxon>Vertebrata</taxon>
        <taxon>Euteleostomi</taxon>
        <taxon>Mammalia</taxon>
        <taxon>Eutheria</taxon>
        <taxon>Euarchontoglires</taxon>
        <taxon>Primates</taxon>
        <taxon>Haplorrhini</taxon>
        <taxon>Platyrrhini</taxon>
        <taxon>Cebidae</taxon>
        <taxon>Callitrichinae</taxon>
        <taxon>Saguinus</taxon>
    </lineage>
</organism>
<dbReference type="EMBL" id="JASSZA010000002">
    <property type="protein sequence ID" value="KAK2117944.1"/>
    <property type="molecule type" value="Genomic_DNA"/>
</dbReference>
<evidence type="ECO:0000313" key="17">
    <source>
        <dbReference type="EMBL" id="KAK2117944.1"/>
    </source>
</evidence>
<dbReference type="InterPro" id="IPR041281">
    <property type="entry name" value="LRR_11"/>
</dbReference>
<evidence type="ECO:0000256" key="13">
    <source>
        <dbReference type="ARBA" id="ARBA00023180"/>
    </source>
</evidence>
<evidence type="ECO:0000256" key="2">
    <source>
        <dbReference type="ARBA" id="ARBA00009634"/>
    </source>
</evidence>
<proteinExistence type="inferred from homology"/>